<proteinExistence type="predicted"/>
<name>A0ABY9CT14_VITVI</name>
<evidence type="ECO:0000313" key="1">
    <source>
        <dbReference type="EMBL" id="WJZ98271.1"/>
    </source>
</evidence>
<sequence length="356" mass="40670">MKRKQLTITDLHFDVLKLIIVLVANSSNGAADLARTISVSRVFMEFAGDRDILRVVVFDNLKLSRRFQSLQNVKGLIYSCAHAGNISAQYLLAKTLLLATSKLLIREKEYAWLQATSTCLCAECRAYSRWVAEEYTSASSSMVPFLHSRVLRPVSRPSLPHFILVRLFLERCSHDDLLKMRLYLNHYFEYFLGSGGAGFLVLFNCIKKMCIYGDAARCFERMAKDSIEMKVKAESSAKLSDKGAKGIIAVHSRMIDWSHQCSARQREMEDMLRGRREYDGEPLDFDKIFATLTKEFETTTAVKEECPNDIWYKSPHVVAIIFGRLEAMFTENSRVAFENVETNRGFAISLFDQLFP</sequence>
<accession>A0ABY9CT14</accession>
<reference evidence="1 2" key="1">
    <citation type="journal article" date="2023" name="Hortic Res">
        <title>The complete reference genome for grapevine (Vitis vinifera L.) genetics and breeding.</title>
        <authorList>
            <person name="Shi X."/>
            <person name="Cao S."/>
            <person name="Wang X."/>
            <person name="Huang S."/>
            <person name="Wang Y."/>
            <person name="Liu Z."/>
            <person name="Liu W."/>
            <person name="Leng X."/>
            <person name="Peng Y."/>
            <person name="Wang N."/>
            <person name="Wang Y."/>
            <person name="Ma Z."/>
            <person name="Xu X."/>
            <person name="Zhang F."/>
            <person name="Xue H."/>
            <person name="Zhong H."/>
            <person name="Wang Y."/>
            <person name="Zhang K."/>
            <person name="Velt A."/>
            <person name="Avia K."/>
            <person name="Holtgrawe D."/>
            <person name="Grimplet J."/>
            <person name="Matus J.T."/>
            <person name="Ware D."/>
            <person name="Wu X."/>
            <person name="Wang H."/>
            <person name="Liu C."/>
            <person name="Fang Y."/>
            <person name="Rustenholz C."/>
            <person name="Cheng Z."/>
            <person name="Xiao H."/>
            <person name="Zhou Y."/>
        </authorList>
    </citation>
    <scope>NUCLEOTIDE SEQUENCE [LARGE SCALE GENOMIC DNA]</scope>
    <source>
        <strain evidence="2">cv. Pinot noir / PN40024</strain>
        <tissue evidence="1">Leaf</tissue>
    </source>
</reference>
<gene>
    <name evidence="1" type="ORF">VitviT2T_016810</name>
</gene>
<dbReference type="Proteomes" id="UP001227230">
    <property type="component" value="Chromosome 11"/>
</dbReference>
<protein>
    <submittedName>
        <fullName evidence="1">Uncharacterized protein</fullName>
    </submittedName>
</protein>
<dbReference type="EMBL" id="CP126658">
    <property type="protein sequence ID" value="WJZ98271.1"/>
    <property type="molecule type" value="Genomic_DNA"/>
</dbReference>
<keyword evidence="2" id="KW-1185">Reference proteome</keyword>
<evidence type="ECO:0000313" key="2">
    <source>
        <dbReference type="Proteomes" id="UP001227230"/>
    </source>
</evidence>
<organism evidence="1 2">
    <name type="scientific">Vitis vinifera</name>
    <name type="common">Grape</name>
    <dbReference type="NCBI Taxonomy" id="29760"/>
    <lineage>
        <taxon>Eukaryota</taxon>
        <taxon>Viridiplantae</taxon>
        <taxon>Streptophyta</taxon>
        <taxon>Embryophyta</taxon>
        <taxon>Tracheophyta</taxon>
        <taxon>Spermatophyta</taxon>
        <taxon>Magnoliopsida</taxon>
        <taxon>eudicotyledons</taxon>
        <taxon>Gunneridae</taxon>
        <taxon>Pentapetalae</taxon>
        <taxon>rosids</taxon>
        <taxon>Vitales</taxon>
        <taxon>Vitaceae</taxon>
        <taxon>Viteae</taxon>
        <taxon>Vitis</taxon>
    </lineage>
</organism>